<dbReference type="Proteomes" id="UP000319817">
    <property type="component" value="Chromosome"/>
</dbReference>
<accession>A0A517NWY4</accession>
<reference evidence="1 2" key="1">
    <citation type="submission" date="2019-02" db="EMBL/GenBank/DDBJ databases">
        <title>Deep-cultivation of Planctomycetes and their phenomic and genomic characterization uncovers novel biology.</title>
        <authorList>
            <person name="Wiegand S."/>
            <person name="Jogler M."/>
            <person name="Boedeker C."/>
            <person name="Pinto D."/>
            <person name="Vollmers J."/>
            <person name="Rivas-Marin E."/>
            <person name="Kohn T."/>
            <person name="Peeters S.H."/>
            <person name="Heuer A."/>
            <person name="Rast P."/>
            <person name="Oberbeckmann S."/>
            <person name="Bunk B."/>
            <person name="Jeske O."/>
            <person name="Meyerdierks A."/>
            <person name="Storesund J.E."/>
            <person name="Kallscheuer N."/>
            <person name="Luecker S."/>
            <person name="Lage O.M."/>
            <person name="Pohl T."/>
            <person name="Merkel B.J."/>
            <person name="Hornburger P."/>
            <person name="Mueller R.-W."/>
            <person name="Bruemmer F."/>
            <person name="Labrenz M."/>
            <person name="Spormann A.M."/>
            <person name="Op den Camp H."/>
            <person name="Overmann J."/>
            <person name="Amann R."/>
            <person name="Jetten M.S.M."/>
            <person name="Mascher T."/>
            <person name="Medema M.H."/>
            <person name="Devos D.P."/>
            <person name="Kaster A.-K."/>
            <person name="Ovreas L."/>
            <person name="Rohde M."/>
            <person name="Galperin M.Y."/>
            <person name="Jogler C."/>
        </authorList>
    </citation>
    <scope>NUCLEOTIDE SEQUENCE [LARGE SCALE GENOMIC DNA]</scope>
    <source>
        <strain evidence="1 2">K23_9</strain>
    </source>
</reference>
<dbReference type="RefSeq" id="WP_145419430.1">
    <property type="nucleotide sequence ID" value="NZ_CP036526.1"/>
</dbReference>
<evidence type="ECO:0000313" key="2">
    <source>
        <dbReference type="Proteomes" id="UP000319817"/>
    </source>
</evidence>
<gene>
    <name evidence="1" type="ORF">K239x_36290</name>
</gene>
<sequence>MKLPLSHFFEPTPTFLYRGKRYSVQGSGRFLIATLMEVDAALRQGRSLLSLRKSITQAGNSVPPVLACYLMHHSSDPIWLRMLIRMLGKSREHSATWTIFILRNHQDPKIRLAVVRSLRQLAAWKQLSQIASKGQYENSRFAAAQVGREDFDRRLKAFTMSLCQVQPGQTKQAELFVASEAITTGGKSPRNQQTIRAVLRKIRRMIRRSQLRRRRCRQMDWCSKNKQVA</sequence>
<protein>
    <recommendedName>
        <fullName evidence="3">HEAT repeat protein</fullName>
    </recommendedName>
</protein>
<evidence type="ECO:0008006" key="3">
    <source>
        <dbReference type="Google" id="ProtNLM"/>
    </source>
</evidence>
<organism evidence="1 2">
    <name type="scientific">Stieleria marina</name>
    <dbReference type="NCBI Taxonomy" id="1930275"/>
    <lineage>
        <taxon>Bacteria</taxon>
        <taxon>Pseudomonadati</taxon>
        <taxon>Planctomycetota</taxon>
        <taxon>Planctomycetia</taxon>
        <taxon>Pirellulales</taxon>
        <taxon>Pirellulaceae</taxon>
        <taxon>Stieleria</taxon>
    </lineage>
</organism>
<dbReference type="AlphaFoldDB" id="A0A517NWY4"/>
<dbReference type="EMBL" id="CP036526">
    <property type="protein sequence ID" value="QDT11629.1"/>
    <property type="molecule type" value="Genomic_DNA"/>
</dbReference>
<keyword evidence="2" id="KW-1185">Reference proteome</keyword>
<evidence type="ECO:0000313" key="1">
    <source>
        <dbReference type="EMBL" id="QDT11629.1"/>
    </source>
</evidence>
<proteinExistence type="predicted"/>
<name>A0A517NWY4_9BACT</name>